<dbReference type="PANTHER" id="PTHR14190">
    <property type="entry name" value="SUPPRESSOR OF ACTIN MUTATIONS 2/VACUOLAR PROTEIN SORTING 52"/>
    <property type="match status" value="1"/>
</dbReference>
<name>A0AAD5TUU0_9FUNG</name>
<dbReference type="InterPro" id="IPR048319">
    <property type="entry name" value="Vps52_CC"/>
</dbReference>
<evidence type="ECO:0000313" key="3">
    <source>
        <dbReference type="Proteomes" id="UP001211065"/>
    </source>
</evidence>
<organism evidence="2 3">
    <name type="scientific">Clydaea vesicula</name>
    <dbReference type="NCBI Taxonomy" id="447962"/>
    <lineage>
        <taxon>Eukaryota</taxon>
        <taxon>Fungi</taxon>
        <taxon>Fungi incertae sedis</taxon>
        <taxon>Chytridiomycota</taxon>
        <taxon>Chytridiomycota incertae sedis</taxon>
        <taxon>Chytridiomycetes</taxon>
        <taxon>Lobulomycetales</taxon>
        <taxon>Lobulomycetaceae</taxon>
        <taxon>Clydaea</taxon>
    </lineage>
</organism>
<feature type="domain" description="Vps52 coiled-coil" evidence="1">
    <location>
        <begin position="95"/>
        <end position="217"/>
    </location>
</feature>
<evidence type="ECO:0000259" key="1">
    <source>
        <dbReference type="Pfam" id="PF04129"/>
    </source>
</evidence>
<reference evidence="2" key="1">
    <citation type="submission" date="2020-05" db="EMBL/GenBank/DDBJ databases">
        <title>Phylogenomic resolution of chytrid fungi.</title>
        <authorList>
            <person name="Stajich J.E."/>
            <person name="Amses K."/>
            <person name="Simmons R."/>
            <person name="Seto K."/>
            <person name="Myers J."/>
            <person name="Bonds A."/>
            <person name="Quandt C.A."/>
            <person name="Barry K."/>
            <person name="Liu P."/>
            <person name="Grigoriev I."/>
            <person name="Longcore J.E."/>
            <person name="James T.Y."/>
        </authorList>
    </citation>
    <scope>NUCLEOTIDE SEQUENCE</scope>
    <source>
        <strain evidence="2">JEL0476</strain>
    </source>
</reference>
<gene>
    <name evidence="2" type="primary">KAT2B</name>
    <name evidence="2" type="ORF">HK099_000691</name>
</gene>
<sequence>MSTAEKTKISKDTLISRLLSDTNLDKDSPKQVNDDPFKQILSFDEVDDRINEFKGDDLVKDAFTQGLDLREYAKTIEEELHGIEQMQLLNCKNIKKKKTCDNILGEMGEMLTGFQTDLFQISAEIETLQNKSRLLSTRLKNRTDIELKLHNVLEGIVVGPDLIKKICEGEVNEFFLLHLAELNAKMTFVKNQQANKIFSLKEVGPELERLRLKALLKGFGCLPARSSPALDPEANSFTFYVDCYGEDLVQSDDETIR</sequence>
<dbReference type="GO" id="GO:0006896">
    <property type="term" value="P:Golgi to vacuole transport"/>
    <property type="evidence" value="ECO:0007669"/>
    <property type="project" value="TreeGrafter"/>
</dbReference>
<dbReference type="GO" id="GO:0032456">
    <property type="term" value="P:endocytic recycling"/>
    <property type="evidence" value="ECO:0007669"/>
    <property type="project" value="TreeGrafter"/>
</dbReference>
<evidence type="ECO:0000313" key="2">
    <source>
        <dbReference type="EMBL" id="KAJ3205852.1"/>
    </source>
</evidence>
<dbReference type="Proteomes" id="UP001211065">
    <property type="component" value="Unassembled WGS sequence"/>
</dbReference>
<protein>
    <submittedName>
        <fullName evidence="2">Histone acetyltransferase kat2b</fullName>
    </submittedName>
</protein>
<keyword evidence="3" id="KW-1185">Reference proteome</keyword>
<dbReference type="Pfam" id="PF04129">
    <property type="entry name" value="Vps52_CC"/>
    <property type="match status" value="1"/>
</dbReference>
<comment type="caution">
    <text evidence="2">The sequence shown here is derived from an EMBL/GenBank/DDBJ whole genome shotgun (WGS) entry which is preliminary data.</text>
</comment>
<dbReference type="EMBL" id="JADGJW010001171">
    <property type="protein sequence ID" value="KAJ3205852.1"/>
    <property type="molecule type" value="Genomic_DNA"/>
</dbReference>
<dbReference type="GO" id="GO:0019905">
    <property type="term" value="F:syntaxin binding"/>
    <property type="evidence" value="ECO:0007669"/>
    <property type="project" value="TreeGrafter"/>
</dbReference>
<dbReference type="GO" id="GO:0000938">
    <property type="term" value="C:GARP complex"/>
    <property type="evidence" value="ECO:0007669"/>
    <property type="project" value="TreeGrafter"/>
</dbReference>
<dbReference type="PANTHER" id="PTHR14190:SF7">
    <property type="entry name" value="VACUOLAR PROTEIN SORTING-ASSOCIATED PROTEIN 52 HOMOLOG"/>
    <property type="match status" value="1"/>
</dbReference>
<dbReference type="GO" id="GO:0042147">
    <property type="term" value="P:retrograde transport, endosome to Golgi"/>
    <property type="evidence" value="ECO:0007669"/>
    <property type="project" value="TreeGrafter"/>
</dbReference>
<dbReference type="InterPro" id="IPR007258">
    <property type="entry name" value="Vps52"/>
</dbReference>
<proteinExistence type="predicted"/>
<accession>A0AAD5TUU0</accession>
<dbReference type="GO" id="GO:0005829">
    <property type="term" value="C:cytosol"/>
    <property type="evidence" value="ECO:0007669"/>
    <property type="project" value="GOC"/>
</dbReference>
<dbReference type="AlphaFoldDB" id="A0AAD5TUU0"/>